<comment type="caution">
    <text evidence="8">The sequence shown here is derived from an EMBL/GenBank/DDBJ whole genome shotgun (WGS) entry which is preliminary data.</text>
</comment>
<dbReference type="SUPFAM" id="SSF53254">
    <property type="entry name" value="Phosphoglycerate mutase-like"/>
    <property type="match status" value="1"/>
</dbReference>
<evidence type="ECO:0000256" key="7">
    <source>
        <dbReference type="PIRSR" id="PIRSR613078-3"/>
    </source>
</evidence>
<dbReference type="GO" id="GO:0004619">
    <property type="term" value="F:phosphoglycerate mutase activity"/>
    <property type="evidence" value="ECO:0007669"/>
    <property type="project" value="UniProtKB-EC"/>
</dbReference>
<sequence length="228" mass="26639">MFDTVLYKKYPKQKIEEALALLNYKKVSYMPKKESNTRPTVYIFRHGQTEDNADFIFSGWRDSPLTEKGREQALELAKKLKDKKLDILISSPQSRAVETMKLAVSLNEYAKDREISMDDRIKERGYGELQGKSKLEIQLENPELLKKYRRSYYEKVKDGESLEDVVKRVEDFCREIVPLMKLHKLNVAVSCHGNSIRGLRKYFENLTPKQVCEVETPLGLDYISYIID</sequence>
<evidence type="ECO:0000256" key="6">
    <source>
        <dbReference type="PIRSR" id="PIRSR613078-2"/>
    </source>
</evidence>
<feature type="binding site" evidence="6">
    <location>
        <begin position="149"/>
        <end position="150"/>
    </location>
    <ligand>
        <name>substrate</name>
    </ligand>
</feature>
<feature type="active site" description="Proton donor/acceptor" evidence="5">
    <location>
        <position position="123"/>
    </location>
</feature>
<proteinExistence type="inferred from homology"/>
<reference evidence="8 9" key="1">
    <citation type="journal article" date="2016" name="Nat. Commun.">
        <title>Thousands of microbial genomes shed light on interconnected biogeochemical processes in an aquifer system.</title>
        <authorList>
            <person name="Anantharaman K."/>
            <person name="Brown C.T."/>
            <person name="Hug L.A."/>
            <person name="Sharon I."/>
            <person name="Castelle C.J."/>
            <person name="Probst A.J."/>
            <person name="Thomas B.C."/>
            <person name="Singh A."/>
            <person name="Wilkins M.J."/>
            <person name="Karaoz U."/>
            <person name="Brodie E.L."/>
            <person name="Williams K.H."/>
            <person name="Hubbard S.S."/>
            <person name="Banfield J.F."/>
        </authorList>
    </citation>
    <scope>NUCLEOTIDE SEQUENCE [LARGE SCALE GENOMIC DNA]</scope>
</reference>
<dbReference type="InterPro" id="IPR029033">
    <property type="entry name" value="His_PPase_superfam"/>
</dbReference>
<protein>
    <recommendedName>
        <fullName evidence="2">phosphoglycerate mutase (2,3-diphosphoglycerate-dependent)</fullName>
        <ecNumber evidence="2">5.4.2.11</ecNumber>
    </recommendedName>
</protein>
<dbReference type="EMBL" id="MEVF01000056">
    <property type="protein sequence ID" value="OGC47852.1"/>
    <property type="molecule type" value="Genomic_DNA"/>
</dbReference>
<keyword evidence="4" id="KW-0413">Isomerase</keyword>
<feature type="site" description="Transition state stabilizer" evidence="7">
    <location>
        <position position="192"/>
    </location>
</feature>
<dbReference type="Pfam" id="PF00300">
    <property type="entry name" value="His_Phos_1"/>
    <property type="match status" value="1"/>
</dbReference>
<feature type="binding site" evidence="6">
    <location>
        <position position="134"/>
    </location>
    <ligand>
        <name>substrate</name>
    </ligand>
</feature>
<name>A0A1F4USG7_UNCKA</name>
<evidence type="ECO:0000256" key="5">
    <source>
        <dbReference type="PIRSR" id="PIRSR613078-1"/>
    </source>
</evidence>
<accession>A0A1F4USG7</accession>
<dbReference type="EC" id="5.4.2.11" evidence="2"/>
<organism evidence="8 9">
    <name type="scientific">candidate division WWE3 bacterium RIFCSPLOWO2_01_FULL_37_15</name>
    <dbReference type="NCBI Taxonomy" id="1802622"/>
    <lineage>
        <taxon>Bacteria</taxon>
        <taxon>Katanobacteria</taxon>
    </lineage>
</organism>
<gene>
    <name evidence="8" type="ORF">A3A69_02140</name>
</gene>
<dbReference type="GO" id="GO:0006096">
    <property type="term" value="P:glycolytic process"/>
    <property type="evidence" value="ECO:0007669"/>
    <property type="project" value="UniProtKB-KW"/>
</dbReference>
<comment type="similarity">
    <text evidence="1">Belongs to the phosphoglycerate mutase family. BPG-dependent PGAM subfamily.</text>
</comment>
<dbReference type="PROSITE" id="PS00175">
    <property type="entry name" value="PG_MUTASE"/>
    <property type="match status" value="1"/>
</dbReference>
<dbReference type="InterPro" id="IPR013078">
    <property type="entry name" value="His_Pase_superF_clade-1"/>
</dbReference>
<evidence type="ECO:0000313" key="8">
    <source>
        <dbReference type="EMBL" id="OGC47852.1"/>
    </source>
</evidence>
<feature type="binding site" evidence="6">
    <location>
        <position position="95"/>
    </location>
    <ligand>
        <name>substrate</name>
    </ligand>
</feature>
<evidence type="ECO:0000256" key="1">
    <source>
        <dbReference type="ARBA" id="ARBA00006717"/>
    </source>
</evidence>
<evidence type="ECO:0000256" key="3">
    <source>
        <dbReference type="ARBA" id="ARBA00023152"/>
    </source>
</evidence>
<dbReference type="InterPro" id="IPR005952">
    <property type="entry name" value="Phosphogly_mut1"/>
</dbReference>
<keyword evidence="3" id="KW-0324">Glycolysis</keyword>
<feature type="binding site" evidence="6">
    <location>
        <begin position="193"/>
        <end position="194"/>
    </location>
    <ligand>
        <name>substrate</name>
    </ligand>
</feature>
<dbReference type="CDD" id="cd07067">
    <property type="entry name" value="HP_PGM_like"/>
    <property type="match status" value="1"/>
</dbReference>
<dbReference type="Gene3D" id="3.40.50.1240">
    <property type="entry name" value="Phosphoglycerate mutase-like"/>
    <property type="match status" value="1"/>
</dbReference>
<dbReference type="AlphaFoldDB" id="A0A1F4USG7"/>
<dbReference type="SMART" id="SM00855">
    <property type="entry name" value="PGAM"/>
    <property type="match status" value="1"/>
</dbReference>
<dbReference type="Proteomes" id="UP000177458">
    <property type="component" value="Unassembled WGS sequence"/>
</dbReference>
<evidence type="ECO:0000313" key="9">
    <source>
        <dbReference type="Proteomes" id="UP000177458"/>
    </source>
</evidence>
<dbReference type="PANTHER" id="PTHR11931">
    <property type="entry name" value="PHOSPHOGLYCERATE MUTASE"/>
    <property type="match status" value="1"/>
</dbReference>
<feature type="binding site" evidence="6">
    <location>
        <begin position="45"/>
        <end position="52"/>
    </location>
    <ligand>
        <name>substrate</name>
    </ligand>
</feature>
<evidence type="ECO:0000256" key="4">
    <source>
        <dbReference type="ARBA" id="ARBA00023235"/>
    </source>
</evidence>
<dbReference type="InterPro" id="IPR001345">
    <property type="entry name" value="PG/BPGM_mutase_AS"/>
</dbReference>
<evidence type="ECO:0000256" key="2">
    <source>
        <dbReference type="ARBA" id="ARBA00012028"/>
    </source>
</evidence>
<feature type="binding site" evidence="6">
    <location>
        <begin position="123"/>
        <end position="126"/>
    </location>
    <ligand>
        <name>substrate</name>
    </ligand>
</feature>
<feature type="active site" description="Tele-phosphohistidine intermediate" evidence="5">
    <location>
        <position position="46"/>
    </location>
</feature>